<accession>A0ABS1D5Y4</accession>
<dbReference type="SUPFAM" id="SSF52499">
    <property type="entry name" value="Isochorismatase-like hydrolases"/>
    <property type="match status" value="1"/>
</dbReference>
<dbReference type="CDD" id="cd00431">
    <property type="entry name" value="cysteine_hydrolases"/>
    <property type="match status" value="1"/>
</dbReference>
<dbReference type="Pfam" id="PF00857">
    <property type="entry name" value="Isochorismatase"/>
    <property type="match status" value="1"/>
</dbReference>
<keyword evidence="1 3" id="KW-0378">Hydrolase</keyword>
<dbReference type="EMBL" id="NRSG01000508">
    <property type="protein sequence ID" value="MBK1662292.1"/>
    <property type="molecule type" value="Genomic_DNA"/>
</dbReference>
<dbReference type="InterPro" id="IPR036380">
    <property type="entry name" value="Isochorismatase-like_sf"/>
</dbReference>
<dbReference type="InterPro" id="IPR050272">
    <property type="entry name" value="Isochorismatase-like_hydrls"/>
</dbReference>
<keyword evidence="4" id="KW-1185">Reference proteome</keyword>
<reference evidence="3 4" key="1">
    <citation type="journal article" date="2020" name="Microorganisms">
        <title>Osmotic Adaptation and Compatible Solute Biosynthesis of Phototrophic Bacteria as Revealed from Genome Analyses.</title>
        <authorList>
            <person name="Imhoff J.F."/>
            <person name="Rahn T."/>
            <person name="Kunzel S."/>
            <person name="Keller A."/>
            <person name="Neulinger S.C."/>
        </authorList>
    </citation>
    <scope>NUCLEOTIDE SEQUENCE [LARGE SCALE GENOMIC DNA]</scope>
    <source>
        <strain evidence="3 4">DSM 15382</strain>
    </source>
</reference>
<sequence length="239" mass="25335">MPQGQDLITLDARPEPVRIDRARSAILVVDMQNDFGAKGGMFHSAGIDIAPIQRVVEPTARVLDAARAAGLPVVYLVMQYRPDLSDAGAPDGPNRIKHAPLGLGAAVPAPDGGAGRILVEGTWNTAILPRLAPQPGDLVVPKQRYSGFFGTNLDSILRARGIRDLVVTGCTTSVCVDSTVRDAMVRDYRCVVLEDCTAEPIGADLPRGNHAATLLTIQLLFGWISDSGRLLDALRAPGG</sequence>
<dbReference type="PANTHER" id="PTHR43540:SF6">
    <property type="entry name" value="ISOCHORISMATASE-LIKE DOMAIN-CONTAINING PROTEIN"/>
    <property type="match status" value="1"/>
</dbReference>
<dbReference type="Gene3D" id="3.40.50.850">
    <property type="entry name" value="Isochorismatase-like"/>
    <property type="match status" value="1"/>
</dbReference>
<comment type="caution">
    <text evidence="3">The sequence shown here is derived from an EMBL/GenBank/DDBJ whole genome shotgun (WGS) entry which is preliminary data.</text>
</comment>
<dbReference type="InterPro" id="IPR000868">
    <property type="entry name" value="Isochorismatase-like_dom"/>
</dbReference>
<name>A0ABS1D5Y4_9PROT</name>
<dbReference type="Proteomes" id="UP000697995">
    <property type="component" value="Unassembled WGS sequence"/>
</dbReference>
<evidence type="ECO:0000256" key="1">
    <source>
        <dbReference type="ARBA" id="ARBA00022801"/>
    </source>
</evidence>
<gene>
    <name evidence="3" type="ORF">CKO45_29335</name>
</gene>
<feature type="domain" description="Isochorismatase-like" evidence="2">
    <location>
        <begin position="24"/>
        <end position="226"/>
    </location>
</feature>
<evidence type="ECO:0000313" key="3">
    <source>
        <dbReference type="EMBL" id="MBK1662292.1"/>
    </source>
</evidence>
<evidence type="ECO:0000313" key="4">
    <source>
        <dbReference type="Proteomes" id="UP000697995"/>
    </source>
</evidence>
<evidence type="ECO:0000259" key="2">
    <source>
        <dbReference type="Pfam" id="PF00857"/>
    </source>
</evidence>
<dbReference type="PANTHER" id="PTHR43540">
    <property type="entry name" value="PEROXYUREIDOACRYLATE/UREIDOACRYLATE AMIDOHYDROLASE-RELATED"/>
    <property type="match status" value="1"/>
</dbReference>
<protein>
    <submittedName>
        <fullName evidence="3">Cysteine hydrolase</fullName>
    </submittedName>
</protein>
<organism evidence="3 4">
    <name type="scientific">Paracraurococcus ruber</name>
    <dbReference type="NCBI Taxonomy" id="77675"/>
    <lineage>
        <taxon>Bacteria</taxon>
        <taxon>Pseudomonadati</taxon>
        <taxon>Pseudomonadota</taxon>
        <taxon>Alphaproteobacteria</taxon>
        <taxon>Acetobacterales</taxon>
        <taxon>Roseomonadaceae</taxon>
        <taxon>Paracraurococcus</taxon>
    </lineage>
</organism>
<proteinExistence type="predicted"/>
<dbReference type="RefSeq" id="WP_133223238.1">
    <property type="nucleotide sequence ID" value="NZ_NRSG01000508.1"/>
</dbReference>
<dbReference type="GO" id="GO:0016787">
    <property type="term" value="F:hydrolase activity"/>
    <property type="evidence" value="ECO:0007669"/>
    <property type="project" value="UniProtKB-KW"/>
</dbReference>